<feature type="compositionally biased region" description="Polar residues" evidence="6">
    <location>
        <begin position="836"/>
        <end position="851"/>
    </location>
</feature>
<dbReference type="GO" id="GO:0005737">
    <property type="term" value="C:cytoplasm"/>
    <property type="evidence" value="ECO:0007669"/>
    <property type="project" value="TreeGrafter"/>
</dbReference>
<dbReference type="Proteomes" id="UP000694892">
    <property type="component" value="Chromosome 1S"/>
</dbReference>
<feature type="region of interest" description="Disordered" evidence="6">
    <location>
        <begin position="344"/>
        <end position="434"/>
    </location>
</feature>
<gene>
    <name evidence="7" type="ORF">XELAEV_18009104mg</name>
</gene>
<evidence type="ECO:0008006" key="9">
    <source>
        <dbReference type="Google" id="ProtNLM"/>
    </source>
</evidence>
<evidence type="ECO:0000313" key="8">
    <source>
        <dbReference type="Proteomes" id="UP000694892"/>
    </source>
</evidence>
<dbReference type="GO" id="GO:0010758">
    <property type="term" value="P:regulation of macrophage chemotaxis"/>
    <property type="evidence" value="ECO:0007669"/>
    <property type="project" value="TreeGrafter"/>
</dbReference>
<dbReference type="EMBL" id="CM004467">
    <property type="protein sequence ID" value="OCT96887.1"/>
    <property type="molecule type" value="Genomic_DNA"/>
</dbReference>
<dbReference type="GO" id="GO:0005634">
    <property type="term" value="C:nucleus"/>
    <property type="evidence" value="ECO:0007669"/>
    <property type="project" value="UniProtKB-SubCell"/>
</dbReference>
<dbReference type="PANTHER" id="PTHR24200:SF7">
    <property type="entry name" value="MICROTUBULE-ASSOCIATED TUMOR SUPPRESSOR 1"/>
    <property type="match status" value="1"/>
</dbReference>
<feature type="coiled-coil region" evidence="5">
    <location>
        <begin position="1090"/>
        <end position="1266"/>
    </location>
</feature>
<sequence>MSVQTTATKKNVFQNPLCLDDNNGNNSESKNIASCPKYEWNVNVNGQGPGVNDHSILDQQSDNEAHRHYLLQSPNALELDSTLDYIGNAAEYCDAFNLKSDKGRKTVNSSLLLENTEEEDETVDYINNKLCNKMQDILCSPPVPIQTLGSNEIHKSLGAITDKDSAYSQSAEQSFCVQESTDYLCKMEPKWTVQACLGDAEKLCGNETSNLADIGNTDNKYERNSSFGILALSLDFTDEMCMRKNSLVSSGSEKPLSASILEGSILPNSSIDVFTGSVEKMDNNSGFCQGAGLSLGDLNYLEVPHQNNSNETPQSKIFLTPENSVFTNETSEVMLEVNACRVTDKAEESPLPNLRLSRDVEKEDSAPETSQEEFVSDSVPATPLEERVSERINNKNSIKNKEINGEAHSLESPARPDSFSSELKDLLSNGSGQNSEETFIICSPHSGIGSKAFTSTPLPESKNITFSVPVLDSITENKKLQQNLEAVKDNLEGQRCGSDGNTATKTTNKKPAVVSVVGKAKKNEVISFPKPNFKNVKAKVFTRPSLLVKDNNPSASKTSPRSPPSWSNTSSPAQSPRPLSSTVKTVPKRSVIDQEVKLEAAIAKSQKQPITKQLFPTRAAHVPTHSKHALGKVPRAAALKHTQDETEKASSTNSTRSSAAAALTCTASSRLTENKSEKTRTSAKPSALNVELMGPDKIKQNGIIHPPFDKAESLKEAKGVTVSGDMDILANIVPLPTKLAIPSSRNLHKEFILGIKNVASQPAKGRVLTTVQRRGSLGKNILTIQVSSPPREKQQVTVERGLTSPKGRPISVKASAVNGTGSLPRTRLPRRGTALQRTASVSSVCSTQSEQSNLSTRSTTTTSSIKTGDIPTAKCIRPNSASGALTAKSSIPRGRSQSLKVTQTVTGTKKSPSVIPTLPRSSGPSVSLTKKLDAKSLQNVEKNKQKTSPRGPVTQAQAPPVDPKSVELTKCKAVCEQQRGVIENLKNLLTGSNQRFEALTVVVQQLINQREETLKKRKALSQELLNLRGDLVCASGTCEKLEKDKNELLIAYEGILQKVKEEHHAELSDLEQKLKQFYTGECEKLQSIFIEEAEKYKNELQEKVDDLNSTHEEYRLQAETSQVETINALKEEYEKSLTELKEANEKENNILEDSIKEKQAEVEKKILELKDENESLKEKLKYEEEQRKLPKEKSVQKNSQVMYLEQELESLKAVLEIKNEKLHQQDKKLMQIEKLVETNTTLVERLNKCQQENEDLKARMANHVAMSRQLSTEQQVLQRSLDKESKANKRLSMENEELLWKLHNGDLCSPKKLSPSSPAIPFHPSRNSGTFSSPTVSPR</sequence>
<evidence type="ECO:0000256" key="6">
    <source>
        <dbReference type="SAM" id="MobiDB-lite"/>
    </source>
</evidence>
<evidence type="ECO:0000256" key="2">
    <source>
        <dbReference type="ARBA" id="ARBA00007585"/>
    </source>
</evidence>
<feature type="coiled-coil region" evidence="5">
    <location>
        <begin position="470"/>
        <end position="497"/>
    </location>
</feature>
<feature type="compositionally biased region" description="Polar residues" evidence="6">
    <location>
        <begin position="879"/>
        <end position="911"/>
    </location>
</feature>
<feature type="compositionally biased region" description="Polar residues" evidence="6">
    <location>
        <begin position="551"/>
        <end position="584"/>
    </location>
</feature>
<accession>A0A974I049</accession>
<dbReference type="PANTHER" id="PTHR24200">
    <property type="entry name" value="TOUCAN, ISOFORM A"/>
    <property type="match status" value="1"/>
</dbReference>
<keyword evidence="3 5" id="KW-0175">Coiled coil</keyword>
<comment type="subcellular location">
    <subcellularLocation>
        <location evidence="1">Nucleus</location>
    </subcellularLocation>
</comment>
<feature type="coiled-coil region" evidence="5">
    <location>
        <begin position="1003"/>
        <end position="1058"/>
    </location>
</feature>
<keyword evidence="4" id="KW-0539">Nucleus</keyword>
<reference evidence="8" key="1">
    <citation type="journal article" date="2016" name="Nature">
        <title>Genome evolution in the allotetraploid frog Xenopus laevis.</title>
        <authorList>
            <person name="Session A.M."/>
            <person name="Uno Y."/>
            <person name="Kwon T."/>
            <person name="Chapman J.A."/>
            <person name="Toyoda A."/>
            <person name="Takahashi S."/>
            <person name="Fukui A."/>
            <person name="Hikosaka A."/>
            <person name="Suzuki A."/>
            <person name="Kondo M."/>
            <person name="van Heeringen S.J."/>
            <person name="Quigley I."/>
            <person name="Heinz S."/>
            <person name="Ogino H."/>
            <person name="Ochi H."/>
            <person name="Hellsten U."/>
            <person name="Lyons J.B."/>
            <person name="Simakov O."/>
            <person name="Putnam N."/>
            <person name="Stites J."/>
            <person name="Kuroki Y."/>
            <person name="Tanaka T."/>
            <person name="Michiue T."/>
            <person name="Watanabe M."/>
            <person name="Bogdanovic O."/>
            <person name="Lister R."/>
            <person name="Georgiou G."/>
            <person name="Paranjpe S.S."/>
            <person name="van Kruijsbergen I."/>
            <person name="Shu S."/>
            <person name="Carlson J."/>
            <person name="Kinoshita T."/>
            <person name="Ohta Y."/>
            <person name="Mawaribuchi S."/>
            <person name="Jenkins J."/>
            <person name="Grimwood J."/>
            <person name="Schmutz J."/>
            <person name="Mitros T."/>
            <person name="Mozaffari S.V."/>
            <person name="Suzuki Y."/>
            <person name="Haramoto Y."/>
            <person name="Yamamoto T.S."/>
            <person name="Takagi C."/>
            <person name="Heald R."/>
            <person name="Miller K."/>
            <person name="Haudenschild C."/>
            <person name="Kitzman J."/>
            <person name="Nakayama T."/>
            <person name="Izutsu Y."/>
            <person name="Robert J."/>
            <person name="Fortriede J."/>
            <person name="Burns K."/>
            <person name="Lotay V."/>
            <person name="Karimi K."/>
            <person name="Yasuoka Y."/>
            <person name="Dichmann D.S."/>
            <person name="Flajnik M.F."/>
            <person name="Houston D.W."/>
            <person name="Shendure J."/>
            <person name="DuPasquier L."/>
            <person name="Vize P.D."/>
            <person name="Zorn A.M."/>
            <person name="Ito M."/>
            <person name="Marcotte E.M."/>
            <person name="Wallingford J.B."/>
            <person name="Ito Y."/>
            <person name="Asashima M."/>
            <person name="Ueno N."/>
            <person name="Matsuda Y."/>
            <person name="Veenstra G.J."/>
            <person name="Fujiyama A."/>
            <person name="Harland R.M."/>
            <person name="Taira M."/>
            <person name="Rokhsar D.S."/>
        </authorList>
    </citation>
    <scope>NUCLEOTIDE SEQUENCE [LARGE SCALE GENOMIC DNA]</scope>
    <source>
        <strain evidence="8">J</strain>
    </source>
</reference>
<evidence type="ECO:0000256" key="3">
    <source>
        <dbReference type="ARBA" id="ARBA00023054"/>
    </source>
</evidence>
<feature type="region of interest" description="Disordered" evidence="6">
    <location>
        <begin position="638"/>
        <end position="685"/>
    </location>
</feature>
<feature type="region of interest" description="Disordered" evidence="6">
    <location>
        <begin position="547"/>
        <end position="587"/>
    </location>
</feature>
<feature type="compositionally biased region" description="Low complexity" evidence="6">
    <location>
        <begin position="852"/>
        <end position="864"/>
    </location>
</feature>
<evidence type="ECO:0000256" key="5">
    <source>
        <dbReference type="SAM" id="Coils"/>
    </source>
</evidence>
<feature type="compositionally biased region" description="Polar residues" evidence="6">
    <location>
        <begin position="1325"/>
        <end position="1339"/>
    </location>
</feature>
<organism evidence="7 8">
    <name type="scientific">Xenopus laevis</name>
    <name type="common">African clawed frog</name>
    <dbReference type="NCBI Taxonomy" id="8355"/>
    <lineage>
        <taxon>Eukaryota</taxon>
        <taxon>Metazoa</taxon>
        <taxon>Chordata</taxon>
        <taxon>Craniata</taxon>
        <taxon>Vertebrata</taxon>
        <taxon>Euteleostomi</taxon>
        <taxon>Amphibia</taxon>
        <taxon>Batrachia</taxon>
        <taxon>Anura</taxon>
        <taxon>Pipoidea</taxon>
        <taxon>Pipidae</taxon>
        <taxon>Xenopodinae</taxon>
        <taxon>Xenopus</taxon>
        <taxon>Xenopus</taxon>
    </lineage>
</organism>
<protein>
    <recommendedName>
        <fullName evidence="9">Microtubule-associated tumor suppressor 1</fullName>
    </recommendedName>
</protein>
<comment type="similarity">
    <text evidence="2">Belongs to the MTUS1 family.</text>
</comment>
<feature type="region of interest" description="Disordered" evidence="6">
    <location>
        <begin position="836"/>
        <end position="962"/>
    </location>
</feature>
<evidence type="ECO:0000256" key="1">
    <source>
        <dbReference type="ARBA" id="ARBA00004123"/>
    </source>
</evidence>
<dbReference type="GO" id="GO:0008017">
    <property type="term" value="F:microtubule binding"/>
    <property type="evidence" value="ECO:0007669"/>
    <property type="project" value="TreeGrafter"/>
</dbReference>
<feature type="region of interest" description="Disordered" evidence="6">
    <location>
        <begin position="1310"/>
        <end position="1339"/>
    </location>
</feature>
<feature type="compositionally biased region" description="Low complexity" evidence="6">
    <location>
        <begin position="649"/>
        <end position="671"/>
    </location>
</feature>
<feature type="compositionally biased region" description="Basic and acidic residues" evidence="6">
    <location>
        <begin position="384"/>
        <end position="409"/>
    </location>
</feature>
<feature type="compositionally biased region" description="Polar residues" evidence="6">
    <location>
        <begin position="919"/>
        <end position="928"/>
    </location>
</feature>
<evidence type="ECO:0000256" key="4">
    <source>
        <dbReference type="ARBA" id="ARBA00023242"/>
    </source>
</evidence>
<proteinExistence type="inferred from homology"/>
<name>A0A974I049_XENLA</name>
<evidence type="ECO:0000313" key="7">
    <source>
        <dbReference type="EMBL" id="OCT96887.1"/>
    </source>
</evidence>
<feature type="compositionally biased region" description="Basic and acidic residues" evidence="6">
    <location>
        <begin position="356"/>
        <end position="365"/>
    </location>
</feature>
<dbReference type="InterPro" id="IPR051293">
    <property type="entry name" value="MTUS1/CCDC69"/>
</dbReference>